<keyword evidence="1" id="KW-0479">Metal-binding</keyword>
<dbReference type="EMBL" id="JBHSAY010000009">
    <property type="protein sequence ID" value="MFC4132908.1"/>
    <property type="molecule type" value="Genomic_DNA"/>
</dbReference>
<dbReference type="InterPro" id="IPR052164">
    <property type="entry name" value="Anthracycline_SecMetBiosynth"/>
</dbReference>
<evidence type="ECO:0000259" key="2">
    <source>
        <dbReference type="PROSITE" id="PS51819"/>
    </source>
</evidence>
<keyword evidence="4" id="KW-1185">Reference proteome</keyword>
<sequence length="122" mass="13767">MALGPVAQIHISVTDLDRSVAFYRDVLGMSLQFVVPGQPMAFFASGDVRLYLGVPENPEFRTRTVHYYSVTDLDAEYARLQALGVEFLDEPHVVHRDDSGDLWMTFLEDPDGHKIALTQLKK</sequence>
<dbReference type="PANTHER" id="PTHR33993:SF2">
    <property type="entry name" value="VOC DOMAIN-CONTAINING PROTEIN"/>
    <property type="match status" value="1"/>
</dbReference>
<accession>A0ABV8LR93</accession>
<organism evidence="3 4">
    <name type="scientific">Hamadaea flava</name>
    <dbReference type="NCBI Taxonomy" id="1742688"/>
    <lineage>
        <taxon>Bacteria</taxon>
        <taxon>Bacillati</taxon>
        <taxon>Actinomycetota</taxon>
        <taxon>Actinomycetes</taxon>
        <taxon>Micromonosporales</taxon>
        <taxon>Micromonosporaceae</taxon>
        <taxon>Hamadaea</taxon>
    </lineage>
</organism>
<feature type="domain" description="VOC" evidence="2">
    <location>
        <begin position="5"/>
        <end position="120"/>
    </location>
</feature>
<dbReference type="InterPro" id="IPR004360">
    <property type="entry name" value="Glyas_Fos-R_dOase_dom"/>
</dbReference>
<dbReference type="PROSITE" id="PS51819">
    <property type="entry name" value="VOC"/>
    <property type="match status" value="1"/>
</dbReference>
<proteinExistence type="predicted"/>
<evidence type="ECO:0000313" key="3">
    <source>
        <dbReference type="EMBL" id="MFC4132908.1"/>
    </source>
</evidence>
<gene>
    <name evidence="3" type="ORF">ACFOZ4_20045</name>
</gene>
<dbReference type="RefSeq" id="WP_253752268.1">
    <property type="nucleotide sequence ID" value="NZ_JAMZDZ010000001.1"/>
</dbReference>
<evidence type="ECO:0000256" key="1">
    <source>
        <dbReference type="ARBA" id="ARBA00022723"/>
    </source>
</evidence>
<reference evidence="4" key="1">
    <citation type="journal article" date="2019" name="Int. J. Syst. Evol. Microbiol.">
        <title>The Global Catalogue of Microorganisms (GCM) 10K type strain sequencing project: providing services to taxonomists for standard genome sequencing and annotation.</title>
        <authorList>
            <consortium name="The Broad Institute Genomics Platform"/>
            <consortium name="The Broad Institute Genome Sequencing Center for Infectious Disease"/>
            <person name="Wu L."/>
            <person name="Ma J."/>
        </authorList>
    </citation>
    <scope>NUCLEOTIDE SEQUENCE [LARGE SCALE GENOMIC DNA]</scope>
    <source>
        <strain evidence="4">CGMCC 4.7289</strain>
    </source>
</reference>
<protein>
    <submittedName>
        <fullName evidence="3">VOC family protein</fullName>
    </submittedName>
</protein>
<dbReference type="SUPFAM" id="SSF54593">
    <property type="entry name" value="Glyoxalase/Bleomycin resistance protein/Dihydroxybiphenyl dioxygenase"/>
    <property type="match status" value="1"/>
</dbReference>
<dbReference type="PANTHER" id="PTHR33993">
    <property type="entry name" value="GLYOXALASE-RELATED"/>
    <property type="match status" value="1"/>
</dbReference>
<evidence type="ECO:0000313" key="4">
    <source>
        <dbReference type="Proteomes" id="UP001595816"/>
    </source>
</evidence>
<comment type="caution">
    <text evidence="3">The sequence shown here is derived from an EMBL/GenBank/DDBJ whole genome shotgun (WGS) entry which is preliminary data.</text>
</comment>
<dbReference type="PROSITE" id="PS00934">
    <property type="entry name" value="GLYOXALASE_I_1"/>
    <property type="match status" value="1"/>
</dbReference>
<dbReference type="Gene3D" id="3.10.180.10">
    <property type="entry name" value="2,3-Dihydroxybiphenyl 1,2-Dioxygenase, domain 1"/>
    <property type="match status" value="1"/>
</dbReference>
<dbReference type="CDD" id="cd06587">
    <property type="entry name" value="VOC"/>
    <property type="match status" value="1"/>
</dbReference>
<dbReference type="InterPro" id="IPR029068">
    <property type="entry name" value="Glyas_Bleomycin-R_OHBP_Dase"/>
</dbReference>
<dbReference type="Proteomes" id="UP001595816">
    <property type="component" value="Unassembled WGS sequence"/>
</dbReference>
<dbReference type="Pfam" id="PF00903">
    <property type="entry name" value="Glyoxalase"/>
    <property type="match status" value="1"/>
</dbReference>
<dbReference type="InterPro" id="IPR037523">
    <property type="entry name" value="VOC_core"/>
</dbReference>
<name>A0ABV8LR93_9ACTN</name>
<dbReference type="InterPro" id="IPR018146">
    <property type="entry name" value="Glyoxalase_1_CS"/>
</dbReference>